<reference evidence="1 2" key="1">
    <citation type="submission" date="2016-01" db="EMBL/GenBank/DDBJ databases">
        <title>Genome sequence of Clostridium neopropionicum X4, DSM-3847.</title>
        <authorList>
            <person name="Poehlein A."/>
            <person name="Beck M.H."/>
            <person name="Bengelsdorf F.R."/>
            <person name="Daniel R."/>
            <person name="Duerre P."/>
        </authorList>
    </citation>
    <scope>NUCLEOTIDE SEQUENCE [LARGE SCALE GENOMIC DNA]</scope>
    <source>
        <strain evidence="1 2">DSM-3847</strain>
    </source>
</reference>
<dbReference type="EMBL" id="LRVM01000002">
    <property type="protein sequence ID" value="KXL53542.1"/>
    <property type="molecule type" value="Genomic_DNA"/>
</dbReference>
<dbReference type="Pfam" id="PF04463">
    <property type="entry name" value="2-thiour_desulf"/>
    <property type="match status" value="1"/>
</dbReference>
<dbReference type="STRING" id="36847.CLNEO_07680"/>
<organism evidence="1 2">
    <name type="scientific">Anaerotignum neopropionicum</name>
    <dbReference type="NCBI Taxonomy" id="36847"/>
    <lineage>
        <taxon>Bacteria</taxon>
        <taxon>Bacillati</taxon>
        <taxon>Bacillota</taxon>
        <taxon>Clostridia</taxon>
        <taxon>Lachnospirales</taxon>
        <taxon>Anaerotignaceae</taxon>
        <taxon>Anaerotignum</taxon>
    </lineage>
</organism>
<dbReference type="InterPro" id="IPR007553">
    <property type="entry name" value="2-thiour_desulf"/>
</dbReference>
<evidence type="ECO:0000313" key="2">
    <source>
        <dbReference type="Proteomes" id="UP000070539"/>
    </source>
</evidence>
<evidence type="ECO:0000313" key="1">
    <source>
        <dbReference type="EMBL" id="KXL53542.1"/>
    </source>
</evidence>
<dbReference type="RefSeq" id="WP_066084813.1">
    <property type="nucleotide sequence ID" value="NZ_LRVM01000002.1"/>
</dbReference>
<name>A0A136WGA3_9FIRM</name>
<dbReference type="PANTHER" id="PTHR30087">
    <property type="entry name" value="INNER MEMBRANE PROTEIN"/>
    <property type="match status" value="1"/>
</dbReference>
<dbReference type="PATRIC" id="fig|36847.3.peg.916"/>
<dbReference type="PANTHER" id="PTHR30087:SF1">
    <property type="entry name" value="HYPOTHETICAL CYTOSOLIC PROTEIN"/>
    <property type="match status" value="1"/>
</dbReference>
<sequence>MNILVSACLLGENCKYNGGNNFNQAVVDYIQGHIVISSCPEMLSGLGCPRECVELIDGVFTTKSGKNVTAEFQKGVALAMEQVYAQKIDLAILQSRSPSCGVNQIYNGTFQGALMQGEGLFAKTLKDAGIPVMDCEDIQP</sequence>
<accession>A0A136WGA3</accession>
<protein>
    <submittedName>
        <fullName evidence="1">Uncharacterized protein</fullName>
    </submittedName>
</protein>
<keyword evidence="2" id="KW-1185">Reference proteome</keyword>
<dbReference type="AlphaFoldDB" id="A0A136WGA3"/>
<dbReference type="Proteomes" id="UP000070539">
    <property type="component" value="Unassembled WGS sequence"/>
</dbReference>
<proteinExistence type="predicted"/>
<gene>
    <name evidence="1" type="ORF">CLNEO_07680</name>
</gene>
<dbReference type="OrthoDB" id="9797779at2"/>
<comment type="caution">
    <text evidence="1">The sequence shown here is derived from an EMBL/GenBank/DDBJ whole genome shotgun (WGS) entry which is preliminary data.</text>
</comment>